<feature type="compositionally biased region" description="Acidic residues" evidence="1">
    <location>
        <begin position="206"/>
        <end position="236"/>
    </location>
</feature>
<reference evidence="2" key="1">
    <citation type="submission" date="2020-11" db="EMBL/GenBank/DDBJ databases">
        <title>Kefir isolates.</title>
        <authorList>
            <person name="Marcisauskas S."/>
            <person name="Kim Y."/>
            <person name="Blasche S."/>
        </authorList>
    </citation>
    <scope>NUCLEOTIDE SEQUENCE</scope>
    <source>
        <strain evidence="2">Olga-1</strain>
    </source>
</reference>
<evidence type="ECO:0000313" key="2">
    <source>
        <dbReference type="EMBL" id="KAG0689015.1"/>
    </source>
</evidence>
<evidence type="ECO:0000313" key="3">
    <source>
        <dbReference type="Proteomes" id="UP000697127"/>
    </source>
</evidence>
<proteinExistence type="predicted"/>
<dbReference type="Proteomes" id="UP000697127">
    <property type="component" value="Unassembled WGS sequence"/>
</dbReference>
<sequence>MQWNNYFLQLDTQDLQYPLLLNDDEFQQSNLNSNLNLNSIQNTSLSLTNESNFKSNNNSYYNTYNNDYIIDNTSPISSISSISNSINYFDSLDNLDTNNTKNTSSNLYTNKTINITELTKSNVSLLESNNKNDINIKQRYSPILKSQQSLTKINNNSLVQSFEFNDLINNMDIHQRDLTDDNTNVNNNSLQIKGSLESIQSLESPESPESDGEVEDEVVEEEEEEEGEEGEEEEDSNNLKSKKISDSRLSLAQLSIVLNLEGNDIETAKREKNILKILKDELNFPIGEKTWIRDTPAIERERIMSDLTLKVEKSFGYGYSKKTLSIIVRRASYYMMQGRLRRERRLQRRKKSLANKQQQ</sequence>
<dbReference type="OrthoDB" id="4096434at2759"/>
<protein>
    <submittedName>
        <fullName evidence="2">Uncharacterized protein</fullName>
    </submittedName>
</protein>
<evidence type="ECO:0000256" key="1">
    <source>
        <dbReference type="SAM" id="MobiDB-lite"/>
    </source>
</evidence>
<accession>A0A9P7BGB8</accession>
<organism evidence="2 3">
    <name type="scientific">Pichia californica</name>
    <dbReference type="NCBI Taxonomy" id="460514"/>
    <lineage>
        <taxon>Eukaryota</taxon>
        <taxon>Fungi</taxon>
        <taxon>Dikarya</taxon>
        <taxon>Ascomycota</taxon>
        <taxon>Saccharomycotina</taxon>
        <taxon>Pichiomycetes</taxon>
        <taxon>Pichiales</taxon>
        <taxon>Pichiaceae</taxon>
        <taxon>Pichia</taxon>
    </lineage>
</organism>
<feature type="region of interest" description="Disordered" evidence="1">
    <location>
        <begin position="194"/>
        <end position="242"/>
    </location>
</feature>
<dbReference type="AlphaFoldDB" id="A0A9P7BGB8"/>
<dbReference type="EMBL" id="PUHW01000106">
    <property type="protein sequence ID" value="KAG0689015.1"/>
    <property type="molecule type" value="Genomic_DNA"/>
</dbReference>
<gene>
    <name evidence="2" type="ORF">C6P40_000221</name>
</gene>
<keyword evidence="3" id="KW-1185">Reference proteome</keyword>
<name>A0A9P7BGB8_9ASCO</name>
<comment type="caution">
    <text evidence="2">The sequence shown here is derived from an EMBL/GenBank/DDBJ whole genome shotgun (WGS) entry which is preliminary data.</text>
</comment>